<feature type="transmembrane region" description="Helical" evidence="2">
    <location>
        <begin position="287"/>
        <end position="305"/>
    </location>
</feature>
<evidence type="ECO:0008006" key="5">
    <source>
        <dbReference type="Google" id="ProtNLM"/>
    </source>
</evidence>
<name>A0A917ZIX7_9ACTN</name>
<keyword evidence="2" id="KW-0812">Transmembrane</keyword>
<dbReference type="RefSeq" id="WP_189130645.1">
    <property type="nucleotide sequence ID" value="NZ_BMMS01000005.1"/>
</dbReference>
<reference evidence="3" key="2">
    <citation type="submission" date="2020-09" db="EMBL/GenBank/DDBJ databases">
        <authorList>
            <person name="Sun Q."/>
            <person name="Zhou Y."/>
        </authorList>
    </citation>
    <scope>NUCLEOTIDE SEQUENCE</scope>
    <source>
        <strain evidence="3">CGMCC 4.7201</strain>
    </source>
</reference>
<evidence type="ECO:0000256" key="1">
    <source>
        <dbReference type="SAM" id="MobiDB-lite"/>
    </source>
</evidence>
<keyword evidence="2" id="KW-1133">Transmembrane helix</keyword>
<evidence type="ECO:0000256" key="2">
    <source>
        <dbReference type="SAM" id="Phobius"/>
    </source>
</evidence>
<dbReference type="EMBL" id="BMMS01000005">
    <property type="protein sequence ID" value="GGO83826.1"/>
    <property type="molecule type" value="Genomic_DNA"/>
</dbReference>
<proteinExistence type="predicted"/>
<feature type="transmembrane region" description="Helical" evidence="2">
    <location>
        <begin position="175"/>
        <end position="198"/>
    </location>
</feature>
<feature type="transmembrane region" description="Helical" evidence="2">
    <location>
        <begin position="369"/>
        <end position="389"/>
    </location>
</feature>
<feature type="transmembrane region" description="Helical" evidence="2">
    <location>
        <begin position="21"/>
        <end position="45"/>
    </location>
</feature>
<feature type="transmembrane region" description="Helical" evidence="2">
    <location>
        <begin position="338"/>
        <end position="357"/>
    </location>
</feature>
<comment type="caution">
    <text evidence="3">The sequence shown here is derived from an EMBL/GenBank/DDBJ whole genome shotgun (WGS) entry which is preliminary data.</text>
</comment>
<reference evidence="3" key="1">
    <citation type="journal article" date="2014" name="Int. J. Syst. Evol. Microbiol.">
        <title>Complete genome sequence of Corynebacterium casei LMG S-19264T (=DSM 44701T), isolated from a smear-ripened cheese.</title>
        <authorList>
            <consortium name="US DOE Joint Genome Institute (JGI-PGF)"/>
            <person name="Walter F."/>
            <person name="Albersmeier A."/>
            <person name="Kalinowski J."/>
            <person name="Ruckert C."/>
        </authorList>
    </citation>
    <scope>NUCLEOTIDE SEQUENCE</scope>
    <source>
        <strain evidence="3">CGMCC 4.7201</strain>
    </source>
</reference>
<sequence length="548" mass="58660">MQAERLAKRSKEQLPRITRSSRATAGPMVWPAAVAAVFTLAQILLVGRGTAFSWDETVYLSQTSPDVPAAFFSAPRARGVPVLVAPILAVTSSPTAIRVCLAVMSGAALLLAMRVWRSLLPTAVLTLAGALFASLWTSLYYGPAAMPNLWVALACLAAVGWFLRAARDRRDTPALIGLAAAVAFAALMRPLDAFWLALPLGVPAVAHRRWRHPVILVALVCGLAAGWADWVIEAYAHYGGLSARVHRASEIQGRMTWHLALDDQARALAGKTLCRPCDGPWQHRYTAAWWFALPPLVVGGLWATARSRARAATWLPTPVAASLALPYLFLIDYAAPRFLLPAHALLAIPVATCLVWLVTGLPARLRPAAAVLVALGLCLHVAIQFQTLVHVTARSRALRADTERVAAELRRQGVRPPCVVSGAQAIPIGFSTGCASRQTYGHDASITPAGLEATAGGEPVAVLVSKGDRPPVFARHWRTVPLPDLGRVHDYRAYLAPSVRPVNGPCKGTGSRCPRGPSDEPSDRPCGRTLSLTEPSPTPDRRRCSAIA</sequence>
<dbReference type="Proteomes" id="UP000641932">
    <property type="component" value="Unassembled WGS sequence"/>
</dbReference>
<evidence type="ECO:0000313" key="4">
    <source>
        <dbReference type="Proteomes" id="UP000641932"/>
    </source>
</evidence>
<feature type="transmembrane region" description="Helical" evidence="2">
    <location>
        <begin position="119"/>
        <end position="139"/>
    </location>
</feature>
<feature type="transmembrane region" description="Helical" evidence="2">
    <location>
        <begin position="311"/>
        <end position="331"/>
    </location>
</feature>
<feature type="compositionally biased region" description="Basic and acidic residues" evidence="1">
    <location>
        <begin position="517"/>
        <end position="526"/>
    </location>
</feature>
<keyword evidence="2" id="KW-0472">Membrane</keyword>
<feature type="transmembrane region" description="Helical" evidence="2">
    <location>
        <begin position="145"/>
        <end position="163"/>
    </location>
</feature>
<evidence type="ECO:0000313" key="3">
    <source>
        <dbReference type="EMBL" id="GGO83826.1"/>
    </source>
</evidence>
<feature type="region of interest" description="Disordered" evidence="1">
    <location>
        <begin position="505"/>
        <end position="548"/>
    </location>
</feature>
<feature type="compositionally biased region" description="Basic and acidic residues" evidence="1">
    <location>
        <begin position="539"/>
        <end position="548"/>
    </location>
</feature>
<gene>
    <name evidence="3" type="ORF">GCM10012280_13850</name>
</gene>
<organism evidence="3 4">
    <name type="scientific">Wenjunlia tyrosinilytica</name>
    <dbReference type="NCBI Taxonomy" id="1544741"/>
    <lineage>
        <taxon>Bacteria</taxon>
        <taxon>Bacillati</taxon>
        <taxon>Actinomycetota</taxon>
        <taxon>Actinomycetes</taxon>
        <taxon>Kitasatosporales</taxon>
        <taxon>Streptomycetaceae</taxon>
        <taxon>Wenjunlia</taxon>
    </lineage>
</organism>
<feature type="transmembrane region" description="Helical" evidence="2">
    <location>
        <begin position="210"/>
        <end position="232"/>
    </location>
</feature>
<dbReference type="AlphaFoldDB" id="A0A917ZIX7"/>
<accession>A0A917ZIX7</accession>
<keyword evidence="4" id="KW-1185">Reference proteome</keyword>
<protein>
    <recommendedName>
        <fullName evidence="5">Integral membrane protein</fullName>
    </recommendedName>
</protein>